<dbReference type="AlphaFoldDB" id="A0AAD2GA50"/>
<accession>A0AAD2GA50</accession>
<feature type="compositionally biased region" description="Basic residues" evidence="2">
    <location>
        <begin position="92"/>
        <end position="104"/>
    </location>
</feature>
<dbReference type="PANTHER" id="PTHR22767">
    <property type="entry name" value="N-TERMINAL ACETYLTRANSFERASE-RELATED"/>
    <property type="match status" value="1"/>
</dbReference>
<evidence type="ECO:0000313" key="3">
    <source>
        <dbReference type="EMBL" id="CAJ1965627.1"/>
    </source>
</evidence>
<name>A0AAD2GA50_9STRA</name>
<organism evidence="3 4">
    <name type="scientific">Cylindrotheca closterium</name>
    <dbReference type="NCBI Taxonomy" id="2856"/>
    <lineage>
        <taxon>Eukaryota</taxon>
        <taxon>Sar</taxon>
        <taxon>Stramenopiles</taxon>
        <taxon>Ochrophyta</taxon>
        <taxon>Bacillariophyta</taxon>
        <taxon>Bacillariophyceae</taxon>
        <taxon>Bacillariophycidae</taxon>
        <taxon>Bacillariales</taxon>
        <taxon>Bacillariaceae</taxon>
        <taxon>Cylindrotheca</taxon>
    </lineage>
</organism>
<comment type="caution">
    <text evidence="3">The sequence shown here is derived from an EMBL/GenBank/DDBJ whole genome shotgun (WGS) entry which is preliminary data.</text>
</comment>
<evidence type="ECO:0000256" key="1">
    <source>
        <dbReference type="ARBA" id="ARBA00006298"/>
    </source>
</evidence>
<dbReference type="EMBL" id="CAKOGP040002209">
    <property type="protein sequence ID" value="CAJ1965627.1"/>
    <property type="molecule type" value="Genomic_DNA"/>
</dbReference>
<evidence type="ECO:0000256" key="2">
    <source>
        <dbReference type="SAM" id="MobiDB-lite"/>
    </source>
</evidence>
<gene>
    <name evidence="3" type="ORF">CYCCA115_LOCUS21219</name>
</gene>
<keyword evidence="4" id="KW-1185">Reference proteome</keyword>
<dbReference type="Pfam" id="PF09797">
    <property type="entry name" value="NatB_MDM20"/>
    <property type="match status" value="1"/>
</dbReference>
<dbReference type="GO" id="GO:0031416">
    <property type="term" value="C:NatB complex"/>
    <property type="evidence" value="ECO:0007669"/>
    <property type="project" value="TreeGrafter"/>
</dbReference>
<evidence type="ECO:0000313" key="4">
    <source>
        <dbReference type="Proteomes" id="UP001295423"/>
    </source>
</evidence>
<dbReference type="PANTHER" id="PTHR22767:SF3">
    <property type="entry name" value="N-ALPHA-ACETYLTRANSFERASE 25, NATB AUXILIARY SUBUNIT"/>
    <property type="match status" value="1"/>
</dbReference>
<dbReference type="InterPro" id="IPR019183">
    <property type="entry name" value="NAA25_NatB_aux_su"/>
</dbReference>
<proteinExistence type="inferred from homology"/>
<reference evidence="3" key="1">
    <citation type="submission" date="2023-08" db="EMBL/GenBank/DDBJ databases">
        <authorList>
            <person name="Audoor S."/>
            <person name="Bilcke G."/>
        </authorList>
    </citation>
    <scope>NUCLEOTIDE SEQUENCE</scope>
</reference>
<protein>
    <submittedName>
        <fullName evidence="3">Uncharacterized protein</fullName>
    </submittedName>
</protein>
<comment type="similarity">
    <text evidence="1">Belongs to the MDM20/NAA25 family.</text>
</comment>
<sequence length="1070" mass="118390">MSSGKLHPIYVALDGHQYSRAVKLALSLPESNTLGKALLAHAYLKSGQKHAALVTLNKIVGGCCELSDELKMSSPVVNSPQLPIQKGELKGKMKGKSKKGKKKPVQVTTRESDIVATTKDESMMDRLDNQPSVPPNWEELPSLKAVITDETTLATLAVTLQSLKLPLTAYQIYAWAVSTAPSEEFLTKSFTLGLGVLASPSRWDKTSREKIETHILSQLQVVALQLARLVVQQGESVCSSRLATGWATQAALWQLQWLPYNEKRQLILPRLAESMALRLIQQEVGTNGSAEVRLLCHRILELQAKPADMLEILQQDSIPIAEAPSGSEFGVSLTAYQVQTMKAKLFTQIEDYSAARRIYEDLLAQNPDDWTCLQGHLDCCAKIESVDLTCSFVGKIIAQEGASKYPLRGPHLMKVELAAHFAQCDSNDASLRNLADAIITYGKTFGPRASCAFSDLESYIDVLLESRDVHDGAKVLVAFSIDLQKKHSLQSNVEESTKDDGEALSDLRAYIFAEKLIQKVLAFSKGYDCPSIANWTALLAEREISIAMSESDGTEEAEKEIKPGDELALLAINKLMYMNPEDTSAKITSAAILEKAIVYSPNNPYLKFAAMDIYHQLDATSLSWKIYKTLSLKHIQLDSCSFVILPYLVCGGLYNETIELCNSMIRFHTIAARDCGDYSGRAMKSGILSKADEFLVFQRTKMNRSLSMLEAKGLILDSAAVLGEPIERKRTEHEMMLHGKLGQLQGIVGGESDYDRAIQMTSEIFNPFASLSVISWAKSMERETDFGDITDNRDFSILSHRFRFSMPLDQKHSIIHGALRRGHIHGLLLRAAIFVDGIKGPKKGKVGGPNGELKRRTESFLRSVETVASLKLQSEEIASTGGKHLLSALAGICHALSVVGSGTPGLEKDGLEERELTASIILEERSLVHLKEAQKALRNSSVKAVCFTLPNYLVPLFSLFRMLAKVCDLFGWGKRKSKGRRCASSMASFAGQFCAMIEDFRSSMARLLLSSDGLSFEQELPPQYQNIFYDDIAKQTHRKIIEARKVTQLRVDPILEDMVDFLKSFEVSED</sequence>
<dbReference type="Proteomes" id="UP001295423">
    <property type="component" value="Unassembled WGS sequence"/>
</dbReference>
<feature type="region of interest" description="Disordered" evidence="2">
    <location>
        <begin position="89"/>
        <end position="111"/>
    </location>
</feature>